<dbReference type="Proteomes" id="UP000002209">
    <property type="component" value="Chromosome"/>
</dbReference>
<accession>C1A8F3</accession>
<feature type="binding site" evidence="16">
    <location>
        <position position="110"/>
    </location>
    <ligand>
        <name>Zn(2+)</name>
        <dbReference type="ChEBI" id="CHEBI:29105"/>
        <note>catalytic</note>
    </ligand>
</feature>
<keyword evidence="20" id="KW-1185">Reference proteome</keyword>
<dbReference type="PANTHER" id="PTHR38011:SF7">
    <property type="entry name" value="2,5-DIAMINO-6-RIBOSYLAMINO-4(3H)-PYRIMIDINONE 5'-PHOSPHATE REDUCTASE"/>
    <property type="match status" value="1"/>
</dbReference>
<dbReference type="Gene3D" id="3.40.140.10">
    <property type="entry name" value="Cytidine Deaminase, domain 2"/>
    <property type="match status" value="1"/>
</dbReference>
<dbReference type="Pfam" id="PF01872">
    <property type="entry name" value="RibD_C"/>
    <property type="match status" value="1"/>
</dbReference>
<evidence type="ECO:0000256" key="16">
    <source>
        <dbReference type="PIRSR" id="PIRSR006769-3"/>
    </source>
</evidence>
<feature type="binding site" evidence="16">
    <location>
        <position position="72"/>
    </location>
    <ligand>
        <name>Zn(2+)</name>
        <dbReference type="ChEBI" id="CHEBI:29105"/>
        <note>catalytic</note>
    </ligand>
</feature>
<evidence type="ECO:0000313" key="19">
    <source>
        <dbReference type="EMBL" id="BAH38513.1"/>
    </source>
</evidence>
<feature type="binding site" evidence="15">
    <location>
        <position position="230"/>
    </location>
    <ligand>
        <name>substrate</name>
    </ligand>
</feature>
<feature type="region of interest" description="Disordered" evidence="17">
    <location>
        <begin position="1"/>
        <end position="23"/>
    </location>
</feature>
<dbReference type="PANTHER" id="PTHR38011">
    <property type="entry name" value="DIHYDROFOLATE REDUCTASE FAMILY PROTEIN (AFU_ORTHOLOGUE AFUA_8G06820)"/>
    <property type="match status" value="1"/>
</dbReference>
<dbReference type="InterPro" id="IPR024072">
    <property type="entry name" value="DHFR-like_dom_sf"/>
</dbReference>
<evidence type="ECO:0000256" key="10">
    <source>
        <dbReference type="ARBA" id="ARBA00022857"/>
    </source>
</evidence>
<evidence type="ECO:0000256" key="14">
    <source>
        <dbReference type="PIRSR" id="PIRSR006769-1"/>
    </source>
</evidence>
<evidence type="ECO:0000256" key="13">
    <source>
        <dbReference type="PIRNR" id="PIRNR006769"/>
    </source>
</evidence>
<dbReference type="CDD" id="cd01284">
    <property type="entry name" value="Riboflavin_deaminase-reductase"/>
    <property type="match status" value="1"/>
</dbReference>
<dbReference type="InterPro" id="IPR002125">
    <property type="entry name" value="CMP_dCMP_dom"/>
</dbReference>
<comment type="catalytic activity">
    <reaction evidence="13">
        <text>5-amino-6-(5-phospho-D-ribitylamino)uracil + NADP(+) = 5-amino-6-(5-phospho-D-ribosylamino)uracil + NADPH + H(+)</text>
        <dbReference type="Rhea" id="RHEA:17845"/>
        <dbReference type="ChEBI" id="CHEBI:15378"/>
        <dbReference type="ChEBI" id="CHEBI:57783"/>
        <dbReference type="ChEBI" id="CHEBI:58349"/>
        <dbReference type="ChEBI" id="CHEBI:58421"/>
        <dbReference type="ChEBI" id="CHEBI:58453"/>
        <dbReference type="EC" id="1.1.1.193"/>
    </reaction>
</comment>
<reference evidence="20" key="1">
    <citation type="submission" date="2006-03" db="EMBL/GenBank/DDBJ databases">
        <title>Complete genome sequence of Gemmatimonas aurantiaca T-27 that represents a novel phylum Gemmatimonadetes.</title>
        <authorList>
            <person name="Takasaki K."/>
            <person name="Ichikawa N."/>
            <person name="Miura H."/>
            <person name="Matsushita S."/>
            <person name="Watanabe Y."/>
            <person name="Oguchi A."/>
            <person name="Ankai A."/>
            <person name="Yashiro I."/>
            <person name="Takahashi M."/>
            <person name="Terui Y."/>
            <person name="Fukui S."/>
            <person name="Yokoyama H."/>
            <person name="Tanikawa S."/>
            <person name="Hanada S."/>
            <person name="Kamagata Y."/>
            <person name="Fujita N."/>
        </authorList>
    </citation>
    <scope>NUCLEOTIDE SEQUENCE [LARGE SCALE GENOMIC DNA]</scope>
    <source>
        <strain evidence="20">T-27 / DSM 14586 / JCM 11422 / NBRC 100505</strain>
    </source>
</reference>
<comment type="pathway">
    <text evidence="3 13">Cofactor biosynthesis; riboflavin biosynthesis; 5-amino-6-(D-ribitylamino)uracil from GTP: step 3/4.</text>
</comment>
<evidence type="ECO:0000256" key="6">
    <source>
        <dbReference type="ARBA" id="ARBA00022619"/>
    </source>
</evidence>
<comment type="function">
    <text evidence="1 13">Converts 2,5-diamino-6-(ribosylamino)-4(3h)-pyrimidinone 5'-phosphate into 5-amino-6-(ribosylamino)-2,4(1h,3h)-pyrimidinedione 5'-phosphate.</text>
</comment>
<dbReference type="InterPro" id="IPR016192">
    <property type="entry name" value="APOBEC/CMP_deaminase_Zn-bd"/>
</dbReference>
<feature type="active site" description="Proton donor" evidence="14">
    <location>
        <position position="74"/>
    </location>
</feature>
<feature type="binding site" evidence="15">
    <location>
        <position position="196"/>
    </location>
    <ligand>
        <name>NADP(+)</name>
        <dbReference type="ChEBI" id="CHEBI:58349"/>
    </ligand>
</feature>
<dbReference type="PROSITE" id="PS00903">
    <property type="entry name" value="CYT_DCMP_DEAMINASES_1"/>
    <property type="match status" value="1"/>
</dbReference>
<dbReference type="KEGG" id="gau:GAU_1471"/>
<dbReference type="FunFam" id="3.40.140.10:FF:000025">
    <property type="entry name" value="Riboflavin biosynthesis protein RibD"/>
    <property type="match status" value="1"/>
</dbReference>
<dbReference type="GO" id="GO:0008835">
    <property type="term" value="F:diaminohydroxyphosphoribosylaminopyrimidine deaminase activity"/>
    <property type="evidence" value="ECO:0007669"/>
    <property type="project" value="UniProtKB-EC"/>
</dbReference>
<dbReference type="UniPathway" id="UPA00275">
    <property type="reaction ID" value="UER00401"/>
</dbReference>
<evidence type="ECO:0000256" key="4">
    <source>
        <dbReference type="ARBA" id="ARBA00005259"/>
    </source>
</evidence>
<dbReference type="GO" id="GO:0008270">
    <property type="term" value="F:zinc ion binding"/>
    <property type="evidence" value="ECO:0007669"/>
    <property type="project" value="InterPro"/>
</dbReference>
<feature type="compositionally biased region" description="Basic and acidic residues" evidence="17">
    <location>
        <begin position="9"/>
        <end position="23"/>
    </location>
</feature>
<dbReference type="HOGENOM" id="CLU_036590_1_1_0"/>
<feature type="binding site" evidence="15">
    <location>
        <position position="180"/>
    </location>
    <ligand>
        <name>NADP(+)</name>
        <dbReference type="ChEBI" id="CHEBI:58349"/>
    </ligand>
</feature>
<dbReference type="InterPro" id="IPR016193">
    <property type="entry name" value="Cytidine_deaminase-like"/>
</dbReference>
<keyword evidence="7 13" id="KW-0479">Metal-binding</keyword>
<evidence type="ECO:0000256" key="8">
    <source>
        <dbReference type="ARBA" id="ARBA00022801"/>
    </source>
</evidence>
<keyword evidence="10 13" id="KW-0521">NADP</keyword>
<dbReference type="PROSITE" id="PS51747">
    <property type="entry name" value="CYT_DCMP_DEAMINASES_2"/>
    <property type="match status" value="1"/>
</dbReference>
<dbReference type="Pfam" id="PF00383">
    <property type="entry name" value="dCMP_cyt_deam_1"/>
    <property type="match status" value="1"/>
</dbReference>
<dbReference type="SUPFAM" id="SSF53597">
    <property type="entry name" value="Dihydrofolate reductase-like"/>
    <property type="match status" value="1"/>
</dbReference>
<evidence type="ECO:0000256" key="2">
    <source>
        <dbReference type="ARBA" id="ARBA00004882"/>
    </source>
</evidence>
<feature type="binding site" evidence="15">
    <location>
        <position position="226"/>
    </location>
    <ligand>
        <name>NADP(+)</name>
        <dbReference type="ChEBI" id="CHEBI:58349"/>
    </ligand>
</feature>
<dbReference type="EC" id="1.1.1.193" evidence="13"/>
<evidence type="ECO:0000256" key="9">
    <source>
        <dbReference type="ARBA" id="ARBA00022833"/>
    </source>
</evidence>
<dbReference type="eggNOG" id="COG1985">
    <property type="taxonomic scope" value="Bacteria"/>
</dbReference>
<evidence type="ECO:0000259" key="18">
    <source>
        <dbReference type="PROSITE" id="PS51747"/>
    </source>
</evidence>
<gene>
    <name evidence="19" type="primary">ribD</name>
    <name evidence="19" type="ordered locus">GAU_1471</name>
</gene>
<dbReference type="STRING" id="379066.GAU_1471"/>
<sequence length="384" mass="39851">MSASPRNHRAGDDQEAHASTHTVDDVRFMRRAIALAERGAGQVAPNPKVGAVLVRDGQVVGEGWHQQYGGPHAEVHALAAAHAVAANAARGATAYVSLEPCNHHGKTPPCTEALIAAGVARVVCATRDPNPKAAGGIERLEAAGIRVTVGVCEHEALVQNAPFFHAARGTDRPFVTLKLAVSIDGAIVDASRQRGWLTGPAAHAAVHALRADADAVAVGIGTALADDPALTVRLVEAPRVAPRRIVFDRQGRLPLDSALVRTAGEIPVSVITHAPRPVAANALADAGVQVLEAAGLADALRTLWAEGVRHLLVEGGAELGSALLHAGLVHHLIIFQAPVILGAGAVSAFATFPAAVADTAPRLRVLERRVFGDDLMTRYAVFGD</sequence>
<dbReference type="InterPro" id="IPR002734">
    <property type="entry name" value="RibDG_C"/>
</dbReference>
<evidence type="ECO:0000313" key="20">
    <source>
        <dbReference type="Proteomes" id="UP000002209"/>
    </source>
</evidence>
<dbReference type="Gene3D" id="3.40.430.10">
    <property type="entry name" value="Dihydrofolate Reductase, subunit A"/>
    <property type="match status" value="1"/>
</dbReference>
<evidence type="ECO:0000256" key="5">
    <source>
        <dbReference type="ARBA" id="ARBA00007417"/>
    </source>
</evidence>
<feature type="domain" description="CMP/dCMP-type deaminase" evidence="18">
    <location>
        <begin position="23"/>
        <end position="148"/>
    </location>
</feature>
<protein>
    <recommendedName>
        <fullName evidence="13">Riboflavin biosynthesis protein RibD</fullName>
    </recommendedName>
    <domain>
        <recommendedName>
            <fullName evidence="13">Diaminohydroxyphosphoribosylaminopyrimidine deaminase</fullName>
            <shortName evidence="13">DRAP deaminase</shortName>
            <ecNumber evidence="13">3.5.4.26</ecNumber>
        </recommendedName>
        <alternativeName>
            <fullName evidence="13">Riboflavin-specific deaminase</fullName>
        </alternativeName>
    </domain>
    <domain>
        <recommendedName>
            <fullName evidence="13">5-amino-6-(5-phosphoribosylamino)uracil reductase</fullName>
            <ecNumber evidence="13">1.1.1.193</ecNumber>
        </recommendedName>
        <alternativeName>
            <fullName evidence="13">HTP reductase</fullName>
        </alternativeName>
    </domain>
</protein>
<dbReference type="PIRSF" id="PIRSF006769">
    <property type="entry name" value="RibD"/>
    <property type="match status" value="1"/>
</dbReference>
<keyword evidence="11 13" id="KW-0560">Oxidoreductase</keyword>
<evidence type="ECO:0000256" key="3">
    <source>
        <dbReference type="ARBA" id="ARBA00004910"/>
    </source>
</evidence>
<evidence type="ECO:0000256" key="11">
    <source>
        <dbReference type="ARBA" id="ARBA00023002"/>
    </source>
</evidence>
<dbReference type="InterPro" id="IPR004794">
    <property type="entry name" value="Eubact_RibD"/>
</dbReference>
<evidence type="ECO:0000256" key="7">
    <source>
        <dbReference type="ARBA" id="ARBA00022723"/>
    </source>
</evidence>
<dbReference type="AlphaFoldDB" id="C1A8F3"/>
<dbReference type="eggNOG" id="COG0117">
    <property type="taxonomic scope" value="Bacteria"/>
</dbReference>
<feature type="binding site" evidence="15">
    <location>
        <position position="210"/>
    </location>
    <ligand>
        <name>substrate</name>
    </ligand>
</feature>
<feature type="binding site" evidence="15">
    <location>
        <position position="222"/>
    </location>
    <ligand>
        <name>NADP(+)</name>
        <dbReference type="ChEBI" id="CHEBI:58349"/>
    </ligand>
</feature>
<dbReference type="EC" id="3.5.4.26" evidence="13"/>
<evidence type="ECO:0000256" key="1">
    <source>
        <dbReference type="ARBA" id="ARBA00002151"/>
    </source>
</evidence>
<dbReference type="GO" id="GO:0008703">
    <property type="term" value="F:5-amino-6-(5-phosphoribosylamino)uracil reductase activity"/>
    <property type="evidence" value="ECO:0007669"/>
    <property type="project" value="UniProtKB-EC"/>
</dbReference>
<feature type="binding site" evidence="15">
    <location>
        <begin position="316"/>
        <end position="322"/>
    </location>
    <ligand>
        <name>NADP(+)</name>
        <dbReference type="ChEBI" id="CHEBI:58349"/>
    </ligand>
</feature>
<feature type="binding site" evidence="15">
    <location>
        <position position="314"/>
    </location>
    <ligand>
        <name>substrate</name>
    </ligand>
</feature>
<comment type="similarity">
    <text evidence="5 13">In the C-terminal section; belongs to the HTP reductase family.</text>
</comment>
<feature type="binding site" evidence="16">
    <location>
        <position position="101"/>
    </location>
    <ligand>
        <name>Zn(2+)</name>
        <dbReference type="ChEBI" id="CHEBI:29105"/>
        <note>catalytic</note>
    </ligand>
</feature>
<proteinExistence type="inferred from homology"/>
<keyword evidence="9 13" id="KW-0862">Zinc</keyword>
<keyword evidence="8 13" id="KW-0378">Hydrolase</keyword>
<dbReference type="GO" id="GO:0009231">
    <property type="term" value="P:riboflavin biosynthetic process"/>
    <property type="evidence" value="ECO:0007669"/>
    <property type="project" value="UniProtKB-UniPathway"/>
</dbReference>
<organism evidence="19 20">
    <name type="scientific">Gemmatimonas aurantiaca (strain DSM 14586 / JCM 11422 / NBRC 100505 / T-27)</name>
    <dbReference type="NCBI Taxonomy" id="379066"/>
    <lineage>
        <taxon>Bacteria</taxon>
        <taxon>Pseudomonadati</taxon>
        <taxon>Gemmatimonadota</taxon>
        <taxon>Gemmatimonadia</taxon>
        <taxon>Gemmatimonadales</taxon>
        <taxon>Gemmatimonadaceae</taxon>
        <taxon>Gemmatimonas</taxon>
    </lineage>
</organism>
<comment type="similarity">
    <text evidence="4 13">In the N-terminal section; belongs to the cytidine and deoxycytidylate deaminase family.</text>
</comment>
<comment type="pathway">
    <text evidence="2 13">Cofactor biosynthesis; riboflavin biosynthesis; 5-amino-6-(D-ribitylamino)uracil from GTP: step 2/4.</text>
</comment>
<dbReference type="RefSeq" id="WP_012682960.1">
    <property type="nucleotide sequence ID" value="NC_012489.1"/>
</dbReference>
<comment type="catalytic activity">
    <reaction evidence="13">
        <text>2,5-diamino-6-hydroxy-4-(5-phosphoribosylamino)-pyrimidine + H2O + H(+) = 5-amino-6-(5-phospho-D-ribosylamino)uracil + NH4(+)</text>
        <dbReference type="Rhea" id="RHEA:21868"/>
        <dbReference type="ChEBI" id="CHEBI:15377"/>
        <dbReference type="ChEBI" id="CHEBI:15378"/>
        <dbReference type="ChEBI" id="CHEBI:28938"/>
        <dbReference type="ChEBI" id="CHEBI:58453"/>
        <dbReference type="ChEBI" id="CHEBI:58614"/>
        <dbReference type="EC" id="3.5.4.26"/>
    </reaction>
</comment>
<evidence type="ECO:0000256" key="12">
    <source>
        <dbReference type="ARBA" id="ARBA00023268"/>
    </source>
</evidence>
<evidence type="ECO:0000256" key="17">
    <source>
        <dbReference type="SAM" id="MobiDB-lite"/>
    </source>
</evidence>
<name>C1A8F3_GEMAT</name>
<feature type="binding site" evidence="15">
    <location>
        <position position="233"/>
    </location>
    <ligand>
        <name>substrate</name>
    </ligand>
</feature>
<keyword evidence="12" id="KW-0511">Multifunctional enzyme</keyword>
<keyword evidence="6 13" id="KW-0686">Riboflavin biosynthesis</keyword>
<dbReference type="SUPFAM" id="SSF53927">
    <property type="entry name" value="Cytidine deaminase-like"/>
    <property type="match status" value="1"/>
</dbReference>
<dbReference type="InterPro" id="IPR050765">
    <property type="entry name" value="Riboflavin_Biosynth_HTPR"/>
</dbReference>
<comment type="cofactor">
    <cofactor evidence="13 16">
        <name>Zn(2+)</name>
        <dbReference type="ChEBI" id="CHEBI:29105"/>
    </cofactor>
    <text evidence="13 16">Binds 1 zinc ion.</text>
</comment>
<evidence type="ECO:0000256" key="15">
    <source>
        <dbReference type="PIRSR" id="PIRSR006769-2"/>
    </source>
</evidence>
<dbReference type="NCBIfam" id="TIGR00326">
    <property type="entry name" value="eubact_ribD"/>
    <property type="match status" value="1"/>
</dbReference>
<dbReference type="EMBL" id="AP009153">
    <property type="protein sequence ID" value="BAH38513.1"/>
    <property type="molecule type" value="Genomic_DNA"/>
</dbReference>